<dbReference type="SUPFAM" id="SSF52540">
    <property type="entry name" value="P-loop containing nucleoside triphosphate hydrolases"/>
    <property type="match status" value="1"/>
</dbReference>
<gene>
    <name evidence="9" type="ORF">CIK84_17640</name>
    <name evidence="10" type="ORF">EXY26_02915</name>
</gene>
<evidence type="ECO:0000256" key="5">
    <source>
        <dbReference type="ARBA" id="ARBA00023004"/>
    </source>
</evidence>
<dbReference type="EMBL" id="SPDS01000001">
    <property type="protein sequence ID" value="TFH56034.1"/>
    <property type="molecule type" value="Genomic_DNA"/>
</dbReference>
<feature type="domain" description="AAA+ ATPase" evidence="8">
    <location>
        <begin position="43"/>
        <end position="196"/>
    </location>
</feature>
<proteinExistence type="predicted"/>
<dbReference type="GO" id="GO:0005886">
    <property type="term" value="C:plasma membrane"/>
    <property type="evidence" value="ECO:0007669"/>
    <property type="project" value="UniProtKB-SubCell"/>
</dbReference>
<evidence type="ECO:0000256" key="4">
    <source>
        <dbReference type="ARBA" id="ARBA00022496"/>
    </source>
</evidence>
<dbReference type="AlphaFoldDB" id="A0A2N7RXL7"/>
<dbReference type="InterPro" id="IPR027417">
    <property type="entry name" value="P-loop_NTPase"/>
</dbReference>
<dbReference type="GO" id="GO:0016887">
    <property type="term" value="F:ATP hydrolysis activity"/>
    <property type="evidence" value="ECO:0007669"/>
    <property type="project" value="InterPro"/>
</dbReference>
<dbReference type="GO" id="GO:0006302">
    <property type="term" value="P:double-strand break repair"/>
    <property type="evidence" value="ECO:0007669"/>
    <property type="project" value="InterPro"/>
</dbReference>
<dbReference type="GO" id="GO:0006826">
    <property type="term" value="P:iron ion transport"/>
    <property type="evidence" value="ECO:0007669"/>
    <property type="project" value="UniProtKB-KW"/>
</dbReference>
<evidence type="ECO:0000259" key="8">
    <source>
        <dbReference type="SMART" id="SM00382"/>
    </source>
</evidence>
<protein>
    <submittedName>
        <fullName evidence="9">AAA family ATPase</fullName>
    </submittedName>
    <submittedName>
        <fullName evidence="10">ATP-binding cassette domain-containing protein</fullName>
    </submittedName>
</protein>
<evidence type="ECO:0000313" key="9">
    <source>
        <dbReference type="EMBL" id="PMQ18627.1"/>
    </source>
</evidence>
<name>A0A2N7RXL7_9MICC</name>
<evidence type="ECO:0000256" key="3">
    <source>
        <dbReference type="ARBA" id="ARBA00022475"/>
    </source>
</evidence>
<keyword evidence="10" id="KW-0547">Nucleotide-binding</keyword>
<dbReference type="InterPro" id="IPR003593">
    <property type="entry name" value="AAA+_ATPase"/>
</dbReference>
<keyword evidence="3" id="KW-1003">Cell membrane</keyword>
<dbReference type="Gene3D" id="3.40.50.300">
    <property type="entry name" value="P-loop containing nucleotide triphosphate hydrolases"/>
    <property type="match status" value="2"/>
</dbReference>
<comment type="subcellular location">
    <subcellularLocation>
        <location evidence="1">Cell membrane</location>
        <topology evidence="1">Peripheral membrane protein</topology>
    </subcellularLocation>
</comment>
<keyword evidence="10" id="KW-0067">ATP-binding</keyword>
<dbReference type="Pfam" id="PF13476">
    <property type="entry name" value="AAA_23"/>
    <property type="match status" value="1"/>
</dbReference>
<keyword evidence="4" id="KW-0410">Iron transport</keyword>
<dbReference type="Proteomes" id="UP000235739">
    <property type="component" value="Unassembled WGS sequence"/>
</dbReference>
<reference evidence="9 11" key="1">
    <citation type="journal article" date="2017" name="Elife">
        <title>Extensive horizontal gene transfer in cheese-associated bacteria.</title>
        <authorList>
            <person name="Bonham K.S."/>
            <person name="Wolfe B.E."/>
            <person name="Dutton R.J."/>
        </authorList>
    </citation>
    <scope>NUCLEOTIDE SEQUENCE [LARGE SCALE GENOMIC DNA]</scope>
    <source>
        <strain evidence="9 11">JB182</strain>
    </source>
</reference>
<keyword evidence="6" id="KW-0406">Ion transport</keyword>
<dbReference type="RefSeq" id="WP_102599184.1">
    <property type="nucleotide sequence ID" value="NZ_JBQQOF010000011.1"/>
</dbReference>
<comment type="caution">
    <text evidence="9">The sequence shown here is derived from an EMBL/GenBank/DDBJ whole genome shotgun (WGS) entry which is preliminary data.</text>
</comment>
<evidence type="ECO:0000313" key="11">
    <source>
        <dbReference type="Proteomes" id="UP000235739"/>
    </source>
</evidence>
<accession>A0A2N7RXL7</accession>
<evidence type="ECO:0000256" key="1">
    <source>
        <dbReference type="ARBA" id="ARBA00004202"/>
    </source>
</evidence>
<evidence type="ECO:0000313" key="10">
    <source>
        <dbReference type="EMBL" id="TFH56034.1"/>
    </source>
</evidence>
<evidence type="ECO:0000313" key="12">
    <source>
        <dbReference type="Proteomes" id="UP000297638"/>
    </source>
</evidence>
<reference evidence="10 12" key="2">
    <citation type="submission" date="2019-03" db="EMBL/GenBank/DDBJ databases">
        <title>Glutamicibacter sp. LJH19 genome.</title>
        <authorList>
            <person name="Sinai Borker S."/>
            <person name="Kumar R."/>
        </authorList>
    </citation>
    <scope>NUCLEOTIDE SEQUENCE [LARGE SCALE GENOMIC DNA]</scope>
    <source>
        <strain evidence="10 12">LJH19</strain>
    </source>
</reference>
<keyword evidence="5" id="KW-0408">Iron</keyword>
<evidence type="ECO:0000256" key="7">
    <source>
        <dbReference type="ARBA" id="ARBA00023136"/>
    </source>
</evidence>
<evidence type="ECO:0000256" key="6">
    <source>
        <dbReference type="ARBA" id="ARBA00023065"/>
    </source>
</evidence>
<dbReference type="PANTHER" id="PTHR42771:SF2">
    <property type="entry name" value="IRON(3+)-HYDROXAMATE IMPORT ATP-BINDING PROTEIN FHUC"/>
    <property type="match status" value="1"/>
</dbReference>
<sequence>MSALFDTLPVRRITEHPKAPMDRSDWAAQIPAVQQLLDEGLELGQLTVLVGENGAGKSTLVEAIAAAFGLNAEGGTRNSMHQTQPTESGLSSHLQLERGAGASKAGVFLRAETMHGHFAYLGSIGSRGKHNFQSHGESFVEFFTERSYVNGLWVFDEAESALSFNGCLMLLSHIADLLRSGSQVILSTHSPILASLPEARIYEIGEWGIRESDYDELDMVRNWRLFLDAPGRYLRHFND</sequence>
<evidence type="ECO:0000256" key="2">
    <source>
        <dbReference type="ARBA" id="ARBA00022448"/>
    </source>
</evidence>
<organism evidence="9 11">
    <name type="scientific">Glutamicibacter arilaitensis</name>
    <dbReference type="NCBI Taxonomy" id="256701"/>
    <lineage>
        <taxon>Bacteria</taxon>
        <taxon>Bacillati</taxon>
        <taxon>Actinomycetota</taxon>
        <taxon>Actinomycetes</taxon>
        <taxon>Micrococcales</taxon>
        <taxon>Micrococcaceae</taxon>
        <taxon>Glutamicibacter</taxon>
    </lineage>
</organism>
<dbReference type="SMART" id="SM00382">
    <property type="entry name" value="AAA"/>
    <property type="match status" value="1"/>
</dbReference>
<keyword evidence="2" id="KW-0813">Transport</keyword>
<dbReference type="PANTHER" id="PTHR42771">
    <property type="entry name" value="IRON(3+)-HYDROXAMATE IMPORT ATP-BINDING PROTEIN FHUC"/>
    <property type="match status" value="1"/>
</dbReference>
<dbReference type="InterPro" id="IPR051535">
    <property type="entry name" value="Siderophore_ABC-ATPase"/>
</dbReference>
<dbReference type="EMBL" id="PNQX01000004">
    <property type="protein sequence ID" value="PMQ18627.1"/>
    <property type="molecule type" value="Genomic_DNA"/>
</dbReference>
<dbReference type="InterPro" id="IPR038729">
    <property type="entry name" value="Rad50/SbcC_AAA"/>
</dbReference>
<keyword evidence="7" id="KW-0472">Membrane</keyword>
<dbReference type="Proteomes" id="UP000297638">
    <property type="component" value="Unassembled WGS sequence"/>
</dbReference>
<dbReference type="GO" id="GO:0005524">
    <property type="term" value="F:ATP binding"/>
    <property type="evidence" value="ECO:0007669"/>
    <property type="project" value="UniProtKB-KW"/>
</dbReference>